<evidence type="ECO:0008006" key="6">
    <source>
        <dbReference type="Google" id="ProtNLM"/>
    </source>
</evidence>
<evidence type="ECO:0000313" key="5">
    <source>
        <dbReference type="Proteomes" id="UP001174909"/>
    </source>
</evidence>
<dbReference type="PANTHER" id="PTHR44186">
    <property type="match status" value="1"/>
</dbReference>
<keyword evidence="5" id="KW-1185">Reference proteome</keyword>
<keyword evidence="2" id="KW-0802">TPR repeat</keyword>
<comment type="caution">
    <text evidence="4">The sequence shown here is derived from an EMBL/GenBank/DDBJ whole genome shotgun (WGS) entry which is preliminary data.</text>
</comment>
<evidence type="ECO:0000313" key="4">
    <source>
        <dbReference type="EMBL" id="CAI8056598.1"/>
    </source>
</evidence>
<dbReference type="GO" id="GO:0061512">
    <property type="term" value="P:protein localization to cilium"/>
    <property type="evidence" value="ECO:0007669"/>
    <property type="project" value="TreeGrafter"/>
</dbReference>
<keyword evidence="1" id="KW-0677">Repeat</keyword>
<dbReference type="InterPro" id="IPR011990">
    <property type="entry name" value="TPR-like_helical_dom_sf"/>
</dbReference>
<protein>
    <recommendedName>
        <fullName evidence="6">Tetratricopeptide repeat protein</fullName>
    </recommendedName>
</protein>
<dbReference type="Gene3D" id="1.25.40.10">
    <property type="entry name" value="Tetratricopeptide repeat domain"/>
    <property type="match status" value="2"/>
</dbReference>
<dbReference type="Proteomes" id="UP001174909">
    <property type="component" value="Unassembled WGS sequence"/>
</dbReference>
<organism evidence="4 5">
    <name type="scientific">Geodia barretti</name>
    <name type="common">Barrett's horny sponge</name>
    <dbReference type="NCBI Taxonomy" id="519541"/>
    <lineage>
        <taxon>Eukaryota</taxon>
        <taxon>Metazoa</taxon>
        <taxon>Porifera</taxon>
        <taxon>Demospongiae</taxon>
        <taxon>Heteroscleromorpha</taxon>
        <taxon>Tetractinellida</taxon>
        <taxon>Astrophorina</taxon>
        <taxon>Geodiidae</taxon>
        <taxon>Geodia</taxon>
    </lineage>
</organism>
<reference evidence="4" key="1">
    <citation type="submission" date="2023-03" db="EMBL/GenBank/DDBJ databases">
        <authorList>
            <person name="Steffen K."/>
            <person name="Cardenas P."/>
        </authorList>
    </citation>
    <scope>NUCLEOTIDE SEQUENCE</scope>
</reference>
<dbReference type="GO" id="GO:0036064">
    <property type="term" value="C:ciliary basal body"/>
    <property type="evidence" value="ECO:0007669"/>
    <property type="project" value="TreeGrafter"/>
</dbReference>
<evidence type="ECO:0000256" key="3">
    <source>
        <dbReference type="ARBA" id="ARBA00023778"/>
    </source>
</evidence>
<sequence length="383" mass="42515">MGNVGLQIADSGFGVSAAEVMRDFGGQGGIAGDDQGSYFAAELMIANFFYGDESYRDAGALYFNAIASAEAEKVKIDPYTYLKLSICYRKVGMHKRAKEVLKKAALRDGGVIEAVINTGRNHYTSESYDKALETYNSVLGMARSKDSEIYWLLSLVHKKLGEPEKEREVLERSVAANTQNLDALQSLAEVLHYRLKDRKAAVIFQDLVDQKGDSYIGSKTVGDLTYKYGNYVQSRAKYRAAARTAKRLLGKSESEVEKQKLRNQVVYATILAARATYHLKKLEDAQKMIDELAAEYPEHALIPYGRGELALLDGDAETAIAEFKAAIEKSPLSDIPLMALGDYYVSQGFNDDAIALWEGYLAKNQYNQNVRRSLNKLKGEDAE</sequence>
<dbReference type="SUPFAM" id="SSF48452">
    <property type="entry name" value="TPR-like"/>
    <property type="match status" value="2"/>
</dbReference>
<dbReference type="EMBL" id="CASHTH010004374">
    <property type="protein sequence ID" value="CAI8056598.1"/>
    <property type="molecule type" value="Genomic_DNA"/>
</dbReference>
<evidence type="ECO:0000256" key="2">
    <source>
        <dbReference type="ARBA" id="ARBA00022803"/>
    </source>
</evidence>
<name>A0AA35TZ33_GEOBA</name>
<dbReference type="PANTHER" id="PTHR44186:SF1">
    <property type="entry name" value="BARDET-BIEDL SYNDROME 4 PROTEIN"/>
    <property type="match status" value="1"/>
</dbReference>
<dbReference type="Pfam" id="PF13432">
    <property type="entry name" value="TPR_16"/>
    <property type="match status" value="2"/>
</dbReference>
<dbReference type="GO" id="GO:0060271">
    <property type="term" value="P:cilium assembly"/>
    <property type="evidence" value="ECO:0007669"/>
    <property type="project" value="TreeGrafter"/>
</dbReference>
<comment type="similarity">
    <text evidence="3">Belongs to the BBS4 family.</text>
</comment>
<proteinExistence type="inferred from homology"/>
<evidence type="ECO:0000256" key="1">
    <source>
        <dbReference type="ARBA" id="ARBA00022737"/>
    </source>
</evidence>
<accession>A0AA35TZ33</accession>
<dbReference type="AlphaFoldDB" id="A0AA35TZ33"/>
<gene>
    <name evidence="4" type="ORF">GBAR_LOCUS30839</name>
</gene>